<dbReference type="Pfam" id="PF14329">
    <property type="entry name" value="DUF4386"/>
    <property type="match status" value="1"/>
</dbReference>
<sequence>MHPLIRTARATGLFYLSLAITGALGFLIIRPRLFAAGDADATLAHLVQHESLARIGIALELLIVLAQTLTAVWFYRLFRTVDATAAASIAAFGLVNAVAILVSSALLATATQVAVDPLGDTANTVQLLYLVGGNLWIVGGLFFGLWLVPMGWCVLRSGWLPRTLGWVLVAGGAGYVLSTFVTYLAPGAGIVADLLVIPASVGEFWMLGYLIIWGVRRPAQPGDTGSPHRVVDPDVPATRR</sequence>
<dbReference type="Proteomes" id="UP000248924">
    <property type="component" value="Unassembled WGS sequence"/>
</dbReference>
<accession>A0A2W2DN48</accession>
<dbReference type="AlphaFoldDB" id="A0A2W2DN48"/>
<feature type="transmembrane region" description="Helical" evidence="2">
    <location>
        <begin position="190"/>
        <end position="212"/>
    </location>
</feature>
<keyword evidence="4" id="KW-1185">Reference proteome</keyword>
<protein>
    <submittedName>
        <fullName evidence="3">DUF4386 domain-containing protein</fullName>
    </submittedName>
</protein>
<keyword evidence="2" id="KW-1133">Transmembrane helix</keyword>
<proteinExistence type="predicted"/>
<feature type="transmembrane region" description="Helical" evidence="2">
    <location>
        <begin position="87"/>
        <end position="107"/>
    </location>
</feature>
<organism evidence="3 4">
    <name type="scientific">Micromonospora craterilacus</name>
    <dbReference type="NCBI Taxonomy" id="1655439"/>
    <lineage>
        <taxon>Bacteria</taxon>
        <taxon>Bacillati</taxon>
        <taxon>Actinomycetota</taxon>
        <taxon>Actinomycetes</taxon>
        <taxon>Micromonosporales</taxon>
        <taxon>Micromonosporaceae</taxon>
        <taxon>Micromonospora</taxon>
    </lineage>
</organism>
<dbReference type="OrthoDB" id="1160166at2"/>
<evidence type="ECO:0000256" key="1">
    <source>
        <dbReference type="SAM" id="MobiDB-lite"/>
    </source>
</evidence>
<feature type="region of interest" description="Disordered" evidence="1">
    <location>
        <begin position="220"/>
        <end position="240"/>
    </location>
</feature>
<reference evidence="3 4" key="1">
    <citation type="submission" date="2018-01" db="EMBL/GenBank/DDBJ databases">
        <title>Draft genome sequence of Jishengella sp. NA12.</title>
        <authorList>
            <person name="Sahin N."/>
            <person name="Ay H."/>
            <person name="Saygin H."/>
        </authorList>
    </citation>
    <scope>NUCLEOTIDE SEQUENCE [LARGE SCALE GENOMIC DNA]</scope>
    <source>
        <strain evidence="3 4">NA12</strain>
    </source>
</reference>
<feature type="transmembrane region" description="Helical" evidence="2">
    <location>
        <begin position="164"/>
        <end position="184"/>
    </location>
</feature>
<evidence type="ECO:0000313" key="4">
    <source>
        <dbReference type="Proteomes" id="UP000248924"/>
    </source>
</evidence>
<feature type="transmembrane region" description="Helical" evidence="2">
    <location>
        <begin position="51"/>
        <end position="75"/>
    </location>
</feature>
<dbReference type="RefSeq" id="WP_111216808.1">
    <property type="nucleotide sequence ID" value="NZ_POTY01000178.1"/>
</dbReference>
<feature type="transmembrane region" description="Helical" evidence="2">
    <location>
        <begin position="12"/>
        <end position="31"/>
    </location>
</feature>
<evidence type="ECO:0000313" key="3">
    <source>
        <dbReference type="EMBL" id="PZG13386.1"/>
    </source>
</evidence>
<gene>
    <name evidence="3" type="ORF">C1I95_23765</name>
</gene>
<evidence type="ECO:0000256" key="2">
    <source>
        <dbReference type="SAM" id="Phobius"/>
    </source>
</evidence>
<feature type="transmembrane region" description="Helical" evidence="2">
    <location>
        <begin position="127"/>
        <end position="152"/>
    </location>
</feature>
<name>A0A2W2DN48_9ACTN</name>
<keyword evidence="2" id="KW-0472">Membrane</keyword>
<comment type="caution">
    <text evidence="3">The sequence shown here is derived from an EMBL/GenBank/DDBJ whole genome shotgun (WGS) entry which is preliminary data.</text>
</comment>
<keyword evidence="2" id="KW-0812">Transmembrane</keyword>
<dbReference type="EMBL" id="POTY01000178">
    <property type="protein sequence ID" value="PZG13386.1"/>
    <property type="molecule type" value="Genomic_DNA"/>
</dbReference>
<dbReference type="InterPro" id="IPR025495">
    <property type="entry name" value="DUF4386"/>
</dbReference>